<dbReference type="PANTHER" id="PTHR30627">
    <property type="entry name" value="PEPTIDOGLYCAN D,D-TRANSPEPTIDASE"/>
    <property type="match status" value="1"/>
</dbReference>
<feature type="domain" description="Penicillin-binding protein transpeptidase" evidence="15">
    <location>
        <begin position="265"/>
        <end position="589"/>
    </location>
</feature>
<dbReference type="Gene3D" id="3.30.1390.30">
    <property type="entry name" value="Penicillin-binding protein 2a, domain 3"/>
    <property type="match status" value="1"/>
</dbReference>
<dbReference type="GO" id="GO:0071972">
    <property type="term" value="F:peptidoglycan L,D-transpeptidase activity"/>
    <property type="evidence" value="ECO:0007669"/>
    <property type="project" value="TreeGrafter"/>
</dbReference>
<dbReference type="GO" id="GO:0009002">
    <property type="term" value="F:serine-type D-Ala-D-Ala carboxypeptidase activity"/>
    <property type="evidence" value="ECO:0007669"/>
    <property type="project" value="InterPro"/>
</dbReference>
<gene>
    <name evidence="17" type="ORF">EU91_0203</name>
</gene>
<evidence type="ECO:0000256" key="7">
    <source>
        <dbReference type="ARBA" id="ARBA00022692"/>
    </source>
</evidence>
<evidence type="ECO:0000256" key="8">
    <source>
        <dbReference type="ARBA" id="ARBA00022801"/>
    </source>
</evidence>
<keyword evidence="4" id="KW-1003">Cell membrane</keyword>
<dbReference type="GO" id="GO:0006508">
    <property type="term" value="P:proteolysis"/>
    <property type="evidence" value="ECO:0007669"/>
    <property type="project" value="UniProtKB-KW"/>
</dbReference>
<evidence type="ECO:0000256" key="1">
    <source>
        <dbReference type="ARBA" id="ARBA00004167"/>
    </source>
</evidence>
<dbReference type="SUPFAM" id="SSF56519">
    <property type="entry name" value="Penicillin binding protein dimerisation domain"/>
    <property type="match status" value="1"/>
</dbReference>
<evidence type="ECO:0000256" key="11">
    <source>
        <dbReference type="ARBA" id="ARBA00022989"/>
    </source>
</evidence>
<evidence type="ECO:0000259" key="16">
    <source>
        <dbReference type="Pfam" id="PF03717"/>
    </source>
</evidence>
<keyword evidence="5" id="KW-0997">Cell inner membrane</keyword>
<dbReference type="Pfam" id="PF00905">
    <property type="entry name" value="Transpeptidase"/>
    <property type="match status" value="1"/>
</dbReference>
<evidence type="ECO:0000313" key="17">
    <source>
        <dbReference type="EMBL" id="KGF88272.1"/>
    </source>
</evidence>
<feature type="transmembrane region" description="Helical" evidence="14">
    <location>
        <begin position="20"/>
        <end position="41"/>
    </location>
</feature>
<dbReference type="InterPro" id="IPR012338">
    <property type="entry name" value="Beta-lactam/transpept-like"/>
</dbReference>
<dbReference type="AlphaFoldDB" id="A0A0A1ZFB1"/>
<comment type="subcellular location">
    <subcellularLocation>
        <location evidence="2">Cell membrane</location>
    </subcellularLocation>
    <subcellularLocation>
        <location evidence="1">Membrane</location>
        <topology evidence="1">Single-pass membrane protein</topology>
    </subcellularLocation>
</comment>
<evidence type="ECO:0000256" key="5">
    <source>
        <dbReference type="ARBA" id="ARBA00022519"/>
    </source>
</evidence>
<dbReference type="GO" id="GO:0005886">
    <property type="term" value="C:plasma membrane"/>
    <property type="evidence" value="ECO:0007669"/>
    <property type="project" value="UniProtKB-SubCell"/>
</dbReference>
<keyword evidence="11 14" id="KW-1133">Transmembrane helix</keyword>
<reference evidence="18" key="1">
    <citation type="journal article" date="2014" name="Sci. Data">
        <title>Genomes of diverse isolates of the marine cyanobacterium Prochlorococcus.</title>
        <authorList>
            <person name="Biller S."/>
            <person name="Berube P."/>
            <person name="Thompson J."/>
            <person name="Kelly L."/>
            <person name="Roggensack S."/>
            <person name="Awad L."/>
            <person name="Roache-Johnson K."/>
            <person name="Ding H."/>
            <person name="Giovannoni S.J."/>
            <person name="Moore L.R."/>
            <person name="Chisholm S.W."/>
        </authorList>
    </citation>
    <scope>NUCLEOTIDE SEQUENCE [LARGE SCALE GENOMIC DNA]</scope>
    <source>
        <strain evidence="18">GP2</strain>
    </source>
</reference>
<dbReference type="InterPro" id="IPR036138">
    <property type="entry name" value="PBP_dimer_sf"/>
</dbReference>
<keyword evidence="7 14" id="KW-0812">Transmembrane</keyword>
<dbReference type="EMBL" id="JNAH01000003">
    <property type="protein sequence ID" value="KGF88272.1"/>
    <property type="molecule type" value="Genomic_DNA"/>
</dbReference>
<dbReference type="GO" id="GO:0009252">
    <property type="term" value="P:peptidoglycan biosynthetic process"/>
    <property type="evidence" value="ECO:0007669"/>
    <property type="project" value="UniProtKB-KW"/>
</dbReference>
<evidence type="ECO:0000256" key="12">
    <source>
        <dbReference type="ARBA" id="ARBA00023136"/>
    </source>
</evidence>
<sequence>MIKSNSNKKLISPRRQPVVLLIFSSISFFLILLRLIFLQLLNYESFKIMSDENRIRLIASQPVRGRILDKNGYVLADSRVRYSLIIKPQSINQRYWEKQKLRISNLLDIDSNSIEKKFLNGLQNQKLSVTILDDLNIEQLIRFRENEDNLFSFEIATKLIRNYPYKSVAAHVIGYTQPINDSEYKFLSKKGYKFNDLIGRTGIEYVYEDFIRGEWGGEMIEVNSLGEFQKSLGIKPSKQGNDIELTIDIDLQLVAEEVLKDKKAGAIIVMDPRDGAIRAMASSPTFDLNFFSKDFKPEREYNNLFNSSEKPLFNRALNAYDPGSVWKIVTALAGLESGKFPIDTMLETKSCITYGSQCFREHNDLGFGVIGYEDALRVSSNTFFYQVGYGVGVDEIYKVARKLGFNSFSGIEIAEQENIGLVASSQWAKDGRGWGDPGRTPWVPEDIASMSIGQFVVQVTPIQIARAYALIANGGYLVTPHLVNKDGEYLSEKKRIKSDIDPKHIQLINNGLRKVVESGTGVSINYGVSNLPPVSGKTGTAEDGEGGLDHAWFVCFTPSEKSELLIVAFAQNTPGGGSVHALPMAREILKVWNKKK</sequence>
<evidence type="ECO:0000256" key="9">
    <source>
        <dbReference type="ARBA" id="ARBA00022960"/>
    </source>
</evidence>
<dbReference type="InterPro" id="IPR001460">
    <property type="entry name" value="PCN-bd_Tpept"/>
</dbReference>
<dbReference type="InterPro" id="IPR017790">
    <property type="entry name" value="Penicillin-binding_protein_2"/>
</dbReference>
<evidence type="ECO:0000259" key="15">
    <source>
        <dbReference type="Pfam" id="PF00905"/>
    </source>
</evidence>
<dbReference type="Proteomes" id="UP000030598">
    <property type="component" value="Unassembled WGS sequence"/>
</dbReference>
<dbReference type="GO" id="GO:0016757">
    <property type="term" value="F:glycosyltransferase activity"/>
    <property type="evidence" value="ECO:0007669"/>
    <property type="project" value="UniProtKB-KW"/>
</dbReference>
<evidence type="ECO:0000256" key="2">
    <source>
        <dbReference type="ARBA" id="ARBA00004236"/>
    </source>
</evidence>
<dbReference type="SUPFAM" id="SSF56601">
    <property type="entry name" value="beta-lactamase/transpeptidase-like"/>
    <property type="match status" value="1"/>
</dbReference>
<keyword evidence="9" id="KW-0133">Cell shape</keyword>
<evidence type="ECO:0000256" key="13">
    <source>
        <dbReference type="ARBA" id="ARBA00023316"/>
    </source>
</evidence>
<organism evidence="17 18">
    <name type="scientific">Prochlorococcus marinus str. GP2</name>
    <dbReference type="NCBI Taxonomy" id="59925"/>
    <lineage>
        <taxon>Bacteria</taxon>
        <taxon>Bacillati</taxon>
        <taxon>Cyanobacteriota</taxon>
        <taxon>Cyanophyceae</taxon>
        <taxon>Synechococcales</taxon>
        <taxon>Prochlorococcaceae</taxon>
        <taxon>Prochlorococcus</taxon>
    </lineage>
</organism>
<dbReference type="Gene3D" id="3.90.1310.10">
    <property type="entry name" value="Penicillin-binding protein 2a (Domain 2)"/>
    <property type="match status" value="1"/>
</dbReference>
<keyword evidence="17" id="KW-0132">Cell division</keyword>
<keyword evidence="17" id="KW-0328">Glycosyltransferase</keyword>
<dbReference type="GO" id="GO:0008658">
    <property type="term" value="F:penicillin binding"/>
    <property type="evidence" value="ECO:0007669"/>
    <property type="project" value="InterPro"/>
</dbReference>
<dbReference type="GO" id="GO:0008360">
    <property type="term" value="P:regulation of cell shape"/>
    <property type="evidence" value="ECO:0007669"/>
    <property type="project" value="UniProtKB-KW"/>
</dbReference>
<evidence type="ECO:0000256" key="6">
    <source>
        <dbReference type="ARBA" id="ARBA00022670"/>
    </source>
</evidence>
<evidence type="ECO:0000256" key="3">
    <source>
        <dbReference type="ARBA" id="ARBA00007171"/>
    </source>
</evidence>
<comment type="caution">
    <text evidence="17">The sequence shown here is derived from an EMBL/GenBank/DDBJ whole genome shotgun (WGS) entry which is preliminary data.</text>
</comment>
<dbReference type="OrthoDB" id="9766847at2"/>
<keyword evidence="10" id="KW-0573">Peptidoglycan synthesis</keyword>
<dbReference type="GO" id="GO:0051301">
    <property type="term" value="P:cell division"/>
    <property type="evidence" value="ECO:0007669"/>
    <property type="project" value="UniProtKB-KW"/>
</dbReference>
<dbReference type="NCBIfam" id="TIGR03423">
    <property type="entry name" value="pbp2_mrdA"/>
    <property type="match status" value="1"/>
</dbReference>
<keyword evidence="13" id="KW-0961">Cell wall biogenesis/degradation</keyword>
<keyword evidence="17" id="KW-0808">Transferase</keyword>
<proteinExistence type="inferred from homology"/>
<keyword evidence="12 14" id="KW-0472">Membrane</keyword>
<keyword evidence="17" id="KW-0131">Cell cycle</keyword>
<dbReference type="PANTHER" id="PTHR30627:SF2">
    <property type="entry name" value="PEPTIDOGLYCAN D,D-TRANSPEPTIDASE MRDA"/>
    <property type="match status" value="1"/>
</dbReference>
<dbReference type="eggNOG" id="COG0768">
    <property type="taxonomic scope" value="Bacteria"/>
</dbReference>
<evidence type="ECO:0000256" key="14">
    <source>
        <dbReference type="SAM" id="Phobius"/>
    </source>
</evidence>
<keyword evidence="6" id="KW-0645">Protease</keyword>
<evidence type="ECO:0000256" key="4">
    <source>
        <dbReference type="ARBA" id="ARBA00022475"/>
    </source>
</evidence>
<evidence type="ECO:0000313" key="18">
    <source>
        <dbReference type="Proteomes" id="UP000030598"/>
    </source>
</evidence>
<keyword evidence="8" id="KW-0378">Hydrolase</keyword>
<dbReference type="GO" id="GO:0071555">
    <property type="term" value="P:cell wall organization"/>
    <property type="evidence" value="ECO:0007669"/>
    <property type="project" value="UniProtKB-KW"/>
</dbReference>
<accession>A0A0A1ZFB1</accession>
<dbReference type="InterPro" id="IPR005311">
    <property type="entry name" value="PBP_dimer"/>
</dbReference>
<dbReference type="EC" id="2.4.1.129" evidence="17"/>
<comment type="similarity">
    <text evidence="3">Belongs to the transpeptidase family.</text>
</comment>
<feature type="domain" description="Penicillin-binding protein dimerisation" evidence="16">
    <location>
        <begin position="61"/>
        <end position="229"/>
    </location>
</feature>
<dbReference type="Pfam" id="PF03717">
    <property type="entry name" value="PBP_dimer"/>
    <property type="match status" value="1"/>
</dbReference>
<protein>
    <submittedName>
        <fullName evidence="17">Cell division protein FtsI (Peptidoglycan synthetase)</fullName>
        <ecNumber evidence="17">2.4.1.129</ecNumber>
    </submittedName>
</protein>
<dbReference type="STRING" id="59925.EU91_0203"/>
<name>A0A0A1ZFB1_PROMR</name>
<evidence type="ECO:0000256" key="10">
    <source>
        <dbReference type="ARBA" id="ARBA00022984"/>
    </source>
</evidence>
<dbReference type="InterPro" id="IPR050515">
    <property type="entry name" value="Beta-lactam/transpept"/>
</dbReference>
<dbReference type="Gene3D" id="3.40.710.10">
    <property type="entry name" value="DD-peptidase/beta-lactamase superfamily"/>
    <property type="match status" value="1"/>
</dbReference>
<dbReference type="RefSeq" id="WP_072012883.1">
    <property type="nucleotide sequence ID" value="NZ_CP138934.1"/>
</dbReference>